<protein>
    <submittedName>
        <fullName evidence="2">Uncharacterized protein</fullName>
    </submittedName>
</protein>
<sequence length="796" mass="85708">MRKYAAATILAAQLDGTARLPKQAHRHTFEYTARPGYLYVRSRAISSRCNDNFDEFPAEEIKAAYKTFVGKPVFVNHENSDHRRARGVVIDAALHEDRNPDGTPDTWCEVLMEVDARRFPKLAKAILDGDVDRTSMGCDVAYSVCSACGNRATTPAEYCQHIPRSKGQRIYRHTASGQRVGELIREVCFGLGFFENSLLVEPPADPTAHFLGVDASGLGKAAGLQAEAAAPQFQNPADHPFYKKVPLHHSHIVDHWNQATDEEKTQGARWYPDAHHVAKAIAKLNPDITDDAEAAHKGAGVLSAYSPQQNWWANMHNAARSFVEQRALGKGEGLMIMGSHANAAQKIMDGEHHQKALKGPKTQDFAHLIEHGGYEPQTDEEKASGTPPAHSHRVVVDRHALSVAAGRRVGSEEGGEFPSGSRHYYEHAAQQYRTAAAQISGSEGRTVAPHEVQATTWLVRQRLNADEDASSPGGKGRQTNMRNQREKWRGLSSEHVPQLKAEDNSHTARQHLAYGETKAPADVDTLREDSCPVCGDSVTYDGEMCRICGFISPPQQFRDPDLDMAKQLDLRKQVVDPSMVDDDGTLTPVGGPDGDGTLDPRDPLADPTGGQAVDPSMIGPDGQVLPSGQALDGTQLNGAPTAVDGNGDGIVQPDEIGLDGEVIPPEAGGQATPRVLPWRAQDHTGDPFTPGPDMPDRPEEPEGPDVLPPEEDRAEAEMAMPGTPGDSVPDLMCPSCGFQAAATLPTSQNMGDPMAAADGTVAGDVCPNCGQAQLLTPAELQGADSVPPPVAMPVRR</sequence>
<dbReference type="Pfam" id="PF23802">
    <property type="entry name" value="DUF7178"/>
    <property type="match status" value="1"/>
</dbReference>
<dbReference type="EMBL" id="VIWT01000008">
    <property type="protein sequence ID" value="TWF71666.1"/>
    <property type="molecule type" value="Genomic_DNA"/>
</dbReference>
<name>A0A561S9W8_9ACTN</name>
<evidence type="ECO:0000256" key="1">
    <source>
        <dbReference type="SAM" id="MobiDB-lite"/>
    </source>
</evidence>
<feature type="region of interest" description="Disordered" evidence="1">
    <location>
        <begin position="575"/>
        <end position="731"/>
    </location>
</feature>
<reference evidence="2 3" key="1">
    <citation type="submission" date="2019-06" db="EMBL/GenBank/DDBJ databases">
        <title>Sequencing the genomes of 1000 actinobacteria strains.</title>
        <authorList>
            <person name="Klenk H.-P."/>
        </authorList>
    </citation>
    <scope>NUCLEOTIDE SEQUENCE [LARGE SCALE GENOMIC DNA]</scope>
    <source>
        <strain evidence="2 3">DSM 44826</strain>
    </source>
</reference>
<evidence type="ECO:0000313" key="2">
    <source>
        <dbReference type="EMBL" id="TWF71666.1"/>
    </source>
</evidence>
<dbReference type="OrthoDB" id="3697053at2"/>
<gene>
    <name evidence="2" type="ORF">FHX73_1837</name>
</gene>
<dbReference type="Proteomes" id="UP000317940">
    <property type="component" value="Unassembled WGS sequence"/>
</dbReference>
<dbReference type="AlphaFoldDB" id="A0A561S9W8"/>
<dbReference type="RefSeq" id="WP_145911468.1">
    <property type="nucleotide sequence ID" value="NZ_BAAAMZ010000022.1"/>
</dbReference>
<feature type="compositionally biased region" description="Acidic residues" evidence="1">
    <location>
        <begin position="701"/>
        <end position="714"/>
    </location>
</feature>
<evidence type="ECO:0000313" key="3">
    <source>
        <dbReference type="Proteomes" id="UP000317940"/>
    </source>
</evidence>
<keyword evidence="3" id="KW-1185">Reference proteome</keyword>
<comment type="caution">
    <text evidence="2">The sequence shown here is derived from an EMBL/GenBank/DDBJ whole genome shotgun (WGS) entry which is preliminary data.</text>
</comment>
<feature type="region of interest" description="Disordered" evidence="1">
    <location>
        <begin position="464"/>
        <end position="509"/>
    </location>
</feature>
<accession>A0A561S9W8</accession>
<proteinExistence type="predicted"/>
<organism evidence="2 3">
    <name type="scientific">Kitasatospora viridis</name>
    <dbReference type="NCBI Taxonomy" id="281105"/>
    <lineage>
        <taxon>Bacteria</taxon>
        <taxon>Bacillati</taxon>
        <taxon>Actinomycetota</taxon>
        <taxon>Actinomycetes</taxon>
        <taxon>Kitasatosporales</taxon>
        <taxon>Streptomycetaceae</taxon>
        <taxon>Kitasatospora</taxon>
    </lineage>
</organism>
<dbReference type="InterPro" id="IPR055602">
    <property type="entry name" value="DUF7178"/>
</dbReference>